<sequence length="284" mass="32832">MNIKDWSTKHQTIELLGQRVSFIDTVVGEKIILVIHGYGSCSYDYHKVIDELKLTYRMVIPDLVGFGLSSKPTNYYFSMIQQAEIILTLLQKLKIKEVSIIAQGFGTGVLCEILSIISSGFSYLKINKIWLLNTSLSIELSPDRQTQDFVIKYINDTFLKISSSFEMFKKYIRKNFNDENSISDEELSIYWKLLTYEDGLKTLNFINYWIVEIQQYSNKWLEAIKNTTATIEIIWGIEKSSVDNETPNIINDFLDIKKTHLIDNCGKFPMLEKPSIFIDILKGV</sequence>
<evidence type="ECO:0000313" key="3">
    <source>
        <dbReference type="Proteomes" id="UP000237608"/>
    </source>
</evidence>
<dbReference type="Pfam" id="PF00561">
    <property type="entry name" value="Abhydrolase_1"/>
    <property type="match status" value="1"/>
</dbReference>
<dbReference type="AlphaFoldDB" id="A0A2S7WAD4"/>
<dbReference type="Proteomes" id="UP000237608">
    <property type="component" value="Unassembled WGS sequence"/>
</dbReference>
<dbReference type="InterPro" id="IPR050266">
    <property type="entry name" value="AB_hydrolase_sf"/>
</dbReference>
<dbReference type="SUPFAM" id="SSF53474">
    <property type="entry name" value="alpha/beta-Hydrolases"/>
    <property type="match status" value="1"/>
</dbReference>
<dbReference type="OrthoDB" id="9799612at2"/>
<dbReference type="InterPro" id="IPR000073">
    <property type="entry name" value="AB_hydrolase_1"/>
</dbReference>
<evidence type="ECO:0000313" key="2">
    <source>
        <dbReference type="EMBL" id="PQJ74547.1"/>
    </source>
</evidence>
<dbReference type="PANTHER" id="PTHR43798:SF33">
    <property type="entry name" value="HYDROLASE, PUTATIVE (AFU_ORTHOLOGUE AFUA_2G14860)-RELATED"/>
    <property type="match status" value="1"/>
</dbReference>
<name>A0A2S7WAD4_9FLAO</name>
<dbReference type="GO" id="GO:0046464">
    <property type="term" value="P:acylglycerol catabolic process"/>
    <property type="evidence" value="ECO:0007669"/>
    <property type="project" value="TreeGrafter"/>
</dbReference>
<organism evidence="2 3">
    <name type="scientific">Polaribacter gangjinensis</name>
    <dbReference type="NCBI Taxonomy" id="574710"/>
    <lineage>
        <taxon>Bacteria</taxon>
        <taxon>Pseudomonadati</taxon>
        <taxon>Bacteroidota</taxon>
        <taxon>Flavobacteriia</taxon>
        <taxon>Flavobacteriales</taxon>
        <taxon>Flavobacteriaceae</taxon>
    </lineage>
</organism>
<dbReference type="GO" id="GO:0016020">
    <property type="term" value="C:membrane"/>
    <property type="evidence" value="ECO:0007669"/>
    <property type="project" value="TreeGrafter"/>
</dbReference>
<feature type="domain" description="AB hydrolase-1" evidence="1">
    <location>
        <begin position="31"/>
        <end position="150"/>
    </location>
</feature>
<dbReference type="PANTHER" id="PTHR43798">
    <property type="entry name" value="MONOACYLGLYCEROL LIPASE"/>
    <property type="match status" value="1"/>
</dbReference>
<dbReference type="GO" id="GO:0047372">
    <property type="term" value="F:monoacylglycerol lipase activity"/>
    <property type="evidence" value="ECO:0007669"/>
    <property type="project" value="TreeGrafter"/>
</dbReference>
<accession>A0A2S7WAD4</accession>
<evidence type="ECO:0000259" key="1">
    <source>
        <dbReference type="Pfam" id="PF00561"/>
    </source>
</evidence>
<dbReference type="EMBL" id="MSCL01000001">
    <property type="protein sequence ID" value="PQJ74547.1"/>
    <property type="molecule type" value="Genomic_DNA"/>
</dbReference>
<dbReference type="Gene3D" id="3.40.50.1820">
    <property type="entry name" value="alpha/beta hydrolase"/>
    <property type="match status" value="1"/>
</dbReference>
<reference evidence="2 3" key="1">
    <citation type="submission" date="2016-12" db="EMBL/GenBank/DDBJ databases">
        <title>Trade-off between light-utilization and light-protection in marine flavobacteria.</title>
        <authorList>
            <person name="Kumagai Y."/>
            <person name="Yoshizawa S."/>
            <person name="Kogure K."/>
            <person name="Iwasaki W."/>
        </authorList>
    </citation>
    <scope>NUCLEOTIDE SEQUENCE [LARGE SCALE GENOMIC DNA]</scope>
    <source>
        <strain evidence="2 3">KCTC 22729</strain>
    </source>
</reference>
<gene>
    <name evidence="2" type="ORF">BTO13_04410</name>
</gene>
<keyword evidence="3" id="KW-1185">Reference proteome</keyword>
<proteinExistence type="predicted"/>
<dbReference type="RefSeq" id="WP_105045696.1">
    <property type="nucleotide sequence ID" value="NZ_CP150662.1"/>
</dbReference>
<protein>
    <recommendedName>
        <fullName evidence="1">AB hydrolase-1 domain-containing protein</fullName>
    </recommendedName>
</protein>
<comment type="caution">
    <text evidence="2">The sequence shown here is derived from an EMBL/GenBank/DDBJ whole genome shotgun (WGS) entry which is preliminary data.</text>
</comment>
<dbReference type="InterPro" id="IPR029058">
    <property type="entry name" value="AB_hydrolase_fold"/>
</dbReference>